<evidence type="ECO:0000313" key="5">
    <source>
        <dbReference type="EMBL" id="MDN5214181.1"/>
    </source>
</evidence>
<dbReference type="Pfam" id="PF10531">
    <property type="entry name" value="SLBB"/>
    <property type="match status" value="1"/>
</dbReference>
<evidence type="ECO:0000259" key="3">
    <source>
        <dbReference type="Pfam" id="PF02563"/>
    </source>
</evidence>
<evidence type="ECO:0000256" key="2">
    <source>
        <dbReference type="SAM" id="Phobius"/>
    </source>
</evidence>
<organism evidence="5 6">
    <name type="scientific">Agaribacillus aureus</name>
    <dbReference type="NCBI Taxonomy" id="3051825"/>
    <lineage>
        <taxon>Bacteria</taxon>
        <taxon>Pseudomonadati</taxon>
        <taxon>Bacteroidota</taxon>
        <taxon>Cytophagia</taxon>
        <taxon>Cytophagales</taxon>
        <taxon>Splendidivirgaceae</taxon>
        <taxon>Agaribacillus</taxon>
    </lineage>
</organism>
<dbReference type="PANTHER" id="PTHR33619">
    <property type="entry name" value="POLYSACCHARIDE EXPORT PROTEIN GFCE-RELATED"/>
    <property type="match status" value="1"/>
</dbReference>
<feature type="transmembrane region" description="Helical" evidence="2">
    <location>
        <begin position="239"/>
        <end position="256"/>
    </location>
</feature>
<dbReference type="InterPro" id="IPR049712">
    <property type="entry name" value="Poly_export"/>
</dbReference>
<keyword evidence="6" id="KW-1185">Reference proteome</keyword>
<comment type="caution">
    <text evidence="5">The sequence shown here is derived from an EMBL/GenBank/DDBJ whole genome shotgun (WGS) entry which is preliminary data.</text>
</comment>
<feature type="domain" description="Polysaccharide export protein N-terminal" evidence="3">
    <location>
        <begin position="48"/>
        <end position="140"/>
    </location>
</feature>
<dbReference type="RefSeq" id="WP_346759516.1">
    <property type="nucleotide sequence ID" value="NZ_JAUJEB010000004.1"/>
</dbReference>
<dbReference type="EMBL" id="JAUJEB010000004">
    <property type="protein sequence ID" value="MDN5214181.1"/>
    <property type="molecule type" value="Genomic_DNA"/>
</dbReference>
<dbReference type="Gene3D" id="3.10.560.10">
    <property type="entry name" value="Outer membrane lipoprotein wza domain like"/>
    <property type="match status" value="1"/>
</dbReference>
<evidence type="ECO:0000313" key="6">
    <source>
        <dbReference type="Proteomes" id="UP001172083"/>
    </source>
</evidence>
<dbReference type="Pfam" id="PF02563">
    <property type="entry name" value="Poly_export"/>
    <property type="match status" value="1"/>
</dbReference>
<sequence>MKKCTILLILIAVASSCVPVKRQTLLQSTEDVNKLAEGSGLMRMIEENNVEYRLQAGDVIQIRISSLTPTQFDVFSSIDDQQNDRLDPILTGFLVDKQGYITMPHLGKISVLGLSVPEVTDKIESLVDEILDTPTVYVRLVTFSVAVLGEVENQGRYSTFENKLNVLEAVGMAGGLTEFADGSKIKIVRTENGVSGITELNVLEESLISSNFYYVKPNDIIIVPALKTKNFRQNQANNIGLILSGLATIASVILVYDRLSD</sequence>
<dbReference type="PANTHER" id="PTHR33619:SF3">
    <property type="entry name" value="POLYSACCHARIDE EXPORT PROTEIN GFCE-RELATED"/>
    <property type="match status" value="1"/>
</dbReference>
<gene>
    <name evidence="5" type="ORF">QQ020_19040</name>
</gene>
<evidence type="ECO:0000256" key="1">
    <source>
        <dbReference type="ARBA" id="ARBA00022729"/>
    </source>
</evidence>
<proteinExistence type="predicted"/>
<keyword evidence="2" id="KW-0472">Membrane</keyword>
<keyword evidence="1" id="KW-0732">Signal</keyword>
<name>A0ABT8LAT3_9BACT</name>
<accession>A0ABT8LAT3</accession>
<feature type="domain" description="Soluble ligand binding" evidence="4">
    <location>
        <begin position="145"/>
        <end position="193"/>
    </location>
</feature>
<keyword evidence="2" id="KW-1133">Transmembrane helix</keyword>
<dbReference type="Proteomes" id="UP001172083">
    <property type="component" value="Unassembled WGS sequence"/>
</dbReference>
<reference evidence="5" key="1">
    <citation type="submission" date="2023-06" db="EMBL/GenBank/DDBJ databases">
        <title>Genomic of Agaribacillus aureum.</title>
        <authorList>
            <person name="Wang G."/>
        </authorList>
    </citation>
    <scope>NUCLEOTIDE SEQUENCE</scope>
    <source>
        <strain evidence="5">BMA12</strain>
    </source>
</reference>
<dbReference type="InterPro" id="IPR019554">
    <property type="entry name" value="Soluble_ligand-bd"/>
</dbReference>
<keyword evidence="2" id="KW-0812">Transmembrane</keyword>
<dbReference type="InterPro" id="IPR003715">
    <property type="entry name" value="Poly_export_N"/>
</dbReference>
<evidence type="ECO:0000259" key="4">
    <source>
        <dbReference type="Pfam" id="PF10531"/>
    </source>
</evidence>
<dbReference type="PROSITE" id="PS51257">
    <property type="entry name" value="PROKAR_LIPOPROTEIN"/>
    <property type="match status" value="1"/>
</dbReference>
<protein>
    <submittedName>
        <fullName evidence="5">Polysaccharide biosynthesis/export family protein</fullName>
    </submittedName>
</protein>